<evidence type="ECO:0000256" key="1">
    <source>
        <dbReference type="SAM" id="Phobius"/>
    </source>
</evidence>
<dbReference type="GO" id="GO:0140359">
    <property type="term" value="F:ABC-type transporter activity"/>
    <property type="evidence" value="ECO:0007669"/>
    <property type="project" value="InterPro"/>
</dbReference>
<feature type="transmembrane region" description="Helical" evidence="1">
    <location>
        <begin position="109"/>
        <end position="131"/>
    </location>
</feature>
<keyword evidence="1" id="KW-0472">Membrane</keyword>
<reference evidence="2 3" key="1">
    <citation type="submission" date="2019-08" db="EMBL/GenBank/DDBJ databases">
        <authorList>
            <person name="Dong K."/>
        </authorList>
    </citation>
    <scope>NUCLEOTIDE SEQUENCE [LARGE SCALE GENOMIC DNA]</scope>
    <source>
        <strain evidence="2 3">JCM14558</strain>
    </source>
</reference>
<accession>A0A5C8HW43</accession>
<feature type="transmembrane region" description="Helical" evidence="1">
    <location>
        <begin position="21"/>
        <end position="43"/>
    </location>
</feature>
<dbReference type="PANTHER" id="PTHR43471:SF12">
    <property type="entry name" value="HYPOTHETICAL MEMBRANE PROTEIN, CONSERVED"/>
    <property type="match status" value="1"/>
</dbReference>
<keyword evidence="1" id="KW-0812">Transmembrane</keyword>
<organism evidence="2 3">
    <name type="scientific">Microbacterium hatanonis</name>
    <dbReference type="NCBI Taxonomy" id="404366"/>
    <lineage>
        <taxon>Bacteria</taxon>
        <taxon>Bacillati</taxon>
        <taxon>Actinomycetota</taxon>
        <taxon>Actinomycetes</taxon>
        <taxon>Micrococcales</taxon>
        <taxon>Microbacteriaceae</taxon>
        <taxon>Microbacterium</taxon>
    </lineage>
</organism>
<evidence type="ECO:0000313" key="3">
    <source>
        <dbReference type="Proteomes" id="UP000321034"/>
    </source>
</evidence>
<protein>
    <submittedName>
        <fullName evidence="2">ABC transporter permease</fullName>
    </submittedName>
</protein>
<feature type="transmembrane region" description="Helical" evidence="1">
    <location>
        <begin position="173"/>
        <end position="198"/>
    </location>
</feature>
<proteinExistence type="predicted"/>
<keyword evidence="3" id="KW-1185">Reference proteome</keyword>
<dbReference type="GO" id="GO:0005886">
    <property type="term" value="C:plasma membrane"/>
    <property type="evidence" value="ECO:0007669"/>
    <property type="project" value="UniProtKB-SubCell"/>
</dbReference>
<evidence type="ECO:0000313" key="2">
    <source>
        <dbReference type="EMBL" id="TXK09502.1"/>
    </source>
</evidence>
<dbReference type="AlphaFoldDB" id="A0A5C8HW43"/>
<dbReference type="OrthoDB" id="149032at2"/>
<feature type="transmembrane region" description="Helical" evidence="1">
    <location>
        <begin position="55"/>
        <end position="76"/>
    </location>
</feature>
<dbReference type="PANTHER" id="PTHR43471">
    <property type="entry name" value="ABC TRANSPORTER PERMEASE"/>
    <property type="match status" value="1"/>
</dbReference>
<feature type="transmembrane region" description="Helical" evidence="1">
    <location>
        <begin position="137"/>
        <end position="161"/>
    </location>
</feature>
<gene>
    <name evidence="2" type="ORF">FVP77_11285</name>
</gene>
<name>A0A5C8HW43_9MICO</name>
<dbReference type="RefSeq" id="WP_147894715.1">
    <property type="nucleotide sequence ID" value="NZ_BAAANR010000001.1"/>
</dbReference>
<dbReference type="Proteomes" id="UP000321034">
    <property type="component" value="Unassembled WGS sequence"/>
</dbReference>
<dbReference type="EMBL" id="VRSV01000002">
    <property type="protein sequence ID" value="TXK09502.1"/>
    <property type="molecule type" value="Genomic_DNA"/>
</dbReference>
<comment type="caution">
    <text evidence="2">The sequence shown here is derived from an EMBL/GenBank/DDBJ whole genome shotgun (WGS) entry which is preliminary data.</text>
</comment>
<sequence length="378" mass="39275">MNAARIGVIARLELTQRVRSVAWYVLLGVFAVLLVAVTALSFGATGMASGDTAGATVFSIVVYFVLLLVVLVSPTLSGNAINGDRDAATLAPVQVTLATTGDILVGKLLAAWVTGLAFLAVAVPFLVLATVSGGVSIGVLLVSLVVLVVEVGVVAAIGVGLSGILARPLFSVAVTYLTVAALVLGTPIAFGLATAASYTTVESRSRNLEPVYPTDVPTVAPECMTAAPGQTEPLPQCTGSGSGFVEPQYVCGEWTTSEYQTTRSDHVWWLLAANPFIVLADATPSPFVDGEPRDMFGSLKVFIRSAQLSPEAASEYDGCATQSGAFGYTPSEERIEGTTPSWFVGLAVQVALAALLLWRAAVRTRTPAKRMPPGTRIA</sequence>
<feature type="transmembrane region" description="Helical" evidence="1">
    <location>
        <begin position="342"/>
        <end position="362"/>
    </location>
</feature>
<keyword evidence="1" id="KW-1133">Transmembrane helix</keyword>